<organism evidence="3 4">
    <name type="scientific">Miscanthus lutarioriparius</name>
    <dbReference type="NCBI Taxonomy" id="422564"/>
    <lineage>
        <taxon>Eukaryota</taxon>
        <taxon>Viridiplantae</taxon>
        <taxon>Streptophyta</taxon>
        <taxon>Embryophyta</taxon>
        <taxon>Tracheophyta</taxon>
        <taxon>Spermatophyta</taxon>
        <taxon>Magnoliopsida</taxon>
        <taxon>Liliopsida</taxon>
        <taxon>Poales</taxon>
        <taxon>Poaceae</taxon>
        <taxon>PACMAD clade</taxon>
        <taxon>Panicoideae</taxon>
        <taxon>Andropogonodae</taxon>
        <taxon>Andropogoneae</taxon>
        <taxon>Saccharinae</taxon>
        <taxon>Miscanthus</taxon>
    </lineage>
</organism>
<keyword evidence="1" id="KW-0175">Coiled coil</keyword>
<feature type="coiled-coil region" evidence="1">
    <location>
        <begin position="174"/>
        <end position="208"/>
    </location>
</feature>
<dbReference type="EMBL" id="CAJGYO010000011">
    <property type="protein sequence ID" value="CAD6261217.1"/>
    <property type="molecule type" value="Genomic_DNA"/>
</dbReference>
<name>A0A811QQ46_9POAL</name>
<comment type="caution">
    <text evidence="3">The sequence shown here is derived from an EMBL/GenBank/DDBJ whole genome shotgun (WGS) entry which is preliminary data.</text>
</comment>
<evidence type="ECO:0000313" key="4">
    <source>
        <dbReference type="Proteomes" id="UP000604825"/>
    </source>
</evidence>
<evidence type="ECO:0000256" key="2">
    <source>
        <dbReference type="SAM" id="MobiDB-lite"/>
    </source>
</evidence>
<proteinExistence type="predicted"/>
<gene>
    <name evidence="3" type="ORF">NCGR_LOCUS44638</name>
</gene>
<feature type="region of interest" description="Disordered" evidence="2">
    <location>
        <begin position="345"/>
        <end position="375"/>
    </location>
</feature>
<evidence type="ECO:0000313" key="3">
    <source>
        <dbReference type="EMBL" id="CAD6261217.1"/>
    </source>
</evidence>
<protein>
    <submittedName>
        <fullName evidence="3">Uncharacterized protein</fullName>
    </submittedName>
</protein>
<reference evidence="3" key="1">
    <citation type="submission" date="2020-10" db="EMBL/GenBank/DDBJ databases">
        <authorList>
            <person name="Han B."/>
            <person name="Lu T."/>
            <person name="Zhao Q."/>
            <person name="Huang X."/>
            <person name="Zhao Y."/>
        </authorList>
    </citation>
    <scope>NUCLEOTIDE SEQUENCE</scope>
</reference>
<keyword evidence="4" id="KW-1185">Reference proteome</keyword>
<dbReference type="Proteomes" id="UP000604825">
    <property type="component" value="Unassembled WGS sequence"/>
</dbReference>
<evidence type="ECO:0000256" key="1">
    <source>
        <dbReference type="SAM" id="Coils"/>
    </source>
</evidence>
<dbReference type="AlphaFoldDB" id="A0A811QQ46"/>
<accession>A0A811QQ46</accession>
<sequence>METDAPKAKAHKGHLTESTINVNTGEKVACQLEKSVSMEKIFPDPSSQKEMTVDIGKMKDVAQEPATPVEALEIVPGGVDPEAYTRCMEYCQAQGVNLDTFKFVKIGLDKLCIMSRKSELKLSKYIDDAFIVSDAKGQLAGKSSLELADASVTIIYKLHIFLPDFNALLQRSLRKSLEEDAKNAALREKSLLEEIKSLKSQLVAKEKERVETVKALNNMESRCISIGTKLETKTKDFDNLKKDLDKVVGEKNYLEKKSTEKDKKFHDKCNRLWELYKNCYDKFGAKPEDPCWDLGEFDPFFALLCPQYEDLPILLCKKYFNQYWNLGSRESDFLKAKKKMEKLKKEITAGEKEQKEQDKRDEKNARDDGVGDHPF</sequence>